<evidence type="ECO:0000256" key="9">
    <source>
        <dbReference type="ARBA" id="ARBA00047899"/>
    </source>
</evidence>
<dbReference type="EC" id="2.7.11.1" evidence="1"/>
<dbReference type="PANTHER" id="PTHR48005">
    <property type="entry name" value="LEUCINE RICH REPEAT KINASE 2"/>
    <property type="match status" value="1"/>
</dbReference>
<comment type="catalytic activity">
    <reaction evidence="9">
        <text>L-threonyl-[protein] + ATP = O-phospho-L-threonyl-[protein] + ADP + H(+)</text>
        <dbReference type="Rhea" id="RHEA:46608"/>
        <dbReference type="Rhea" id="RHEA-COMP:11060"/>
        <dbReference type="Rhea" id="RHEA-COMP:11605"/>
        <dbReference type="ChEBI" id="CHEBI:15378"/>
        <dbReference type="ChEBI" id="CHEBI:30013"/>
        <dbReference type="ChEBI" id="CHEBI:30616"/>
        <dbReference type="ChEBI" id="CHEBI:61977"/>
        <dbReference type="ChEBI" id="CHEBI:456216"/>
        <dbReference type="EC" id="2.7.11.1"/>
    </reaction>
</comment>
<dbReference type="SUPFAM" id="SSF52058">
    <property type="entry name" value="L domain-like"/>
    <property type="match status" value="1"/>
</dbReference>
<keyword evidence="6" id="KW-0547">Nucleotide-binding</keyword>
<dbReference type="InterPro" id="IPR001611">
    <property type="entry name" value="Leu-rich_rpt"/>
</dbReference>
<dbReference type="AlphaFoldDB" id="A0A6V7QLZ7"/>
<protein>
    <recommendedName>
        <fullName evidence="1">non-specific serine/threonine protein kinase</fullName>
        <ecNumber evidence="1">2.7.11.1</ecNumber>
    </recommendedName>
</protein>
<evidence type="ECO:0000256" key="4">
    <source>
        <dbReference type="ARBA" id="ARBA00022679"/>
    </source>
</evidence>
<organism evidence="12">
    <name type="scientific">Ananas comosus var. bracteatus</name>
    <name type="common">red pineapple</name>
    <dbReference type="NCBI Taxonomy" id="296719"/>
    <lineage>
        <taxon>Eukaryota</taxon>
        <taxon>Viridiplantae</taxon>
        <taxon>Streptophyta</taxon>
        <taxon>Embryophyta</taxon>
        <taxon>Tracheophyta</taxon>
        <taxon>Spermatophyta</taxon>
        <taxon>Magnoliopsida</taxon>
        <taxon>Liliopsida</taxon>
        <taxon>Poales</taxon>
        <taxon>Bromeliaceae</taxon>
        <taxon>Bromelioideae</taxon>
        <taxon>Ananas</taxon>
    </lineage>
</organism>
<dbReference type="Pfam" id="PF00560">
    <property type="entry name" value="LRR_1"/>
    <property type="match status" value="5"/>
</dbReference>
<evidence type="ECO:0000256" key="3">
    <source>
        <dbReference type="ARBA" id="ARBA00022614"/>
    </source>
</evidence>
<keyword evidence="2" id="KW-0723">Serine/threonine-protein kinase</keyword>
<evidence type="ECO:0000313" key="12">
    <source>
        <dbReference type="EMBL" id="CAD1843947.1"/>
    </source>
</evidence>
<evidence type="ECO:0000256" key="6">
    <source>
        <dbReference type="ARBA" id="ARBA00022741"/>
    </source>
</evidence>
<accession>A0A6V7QLZ7</accession>
<dbReference type="PANTHER" id="PTHR48005:SF13">
    <property type="entry name" value="SERINE_THREONINE-PROTEIN KINASE DDB_G0278509-RELATED"/>
    <property type="match status" value="1"/>
</dbReference>
<keyword evidence="3" id="KW-0433">Leucine-rich repeat</keyword>
<keyword evidence="7" id="KW-0418">Kinase</keyword>
<proteinExistence type="predicted"/>
<evidence type="ECO:0000256" key="1">
    <source>
        <dbReference type="ARBA" id="ARBA00012513"/>
    </source>
</evidence>
<keyword evidence="4" id="KW-0808">Transferase</keyword>
<feature type="region of interest" description="Disordered" evidence="11">
    <location>
        <begin position="193"/>
        <end position="223"/>
    </location>
</feature>
<dbReference type="FunFam" id="3.80.10.10:FF:000383">
    <property type="entry name" value="Leucine-rich repeat receptor protein kinase EMS1"/>
    <property type="match status" value="2"/>
</dbReference>
<name>A0A6V7QLZ7_ANACO</name>
<feature type="compositionally biased region" description="Basic and acidic residues" evidence="11">
    <location>
        <begin position="214"/>
        <end position="223"/>
    </location>
</feature>
<evidence type="ECO:0000256" key="11">
    <source>
        <dbReference type="SAM" id="MobiDB-lite"/>
    </source>
</evidence>
<dbReference type="InterPro" id="IPR051420">
    <property type="entry name" value="Ser_Thr_Kinases_DiverseReg"/>
</dbReference>
<feature type="compositionally biased region" description="Polar residues" evidence="11">
    <location>
        <begin position="203"/>
        <end position="213"/>
    </location>
</feature>
<evidence type="ECO:0000256" key="7">
    <source>
        <dbReference type="ARBA" id="ARBA00022777"/>
    </source>
</evidence>
<evidence type="ECO:0000256" key="8">
    <source>
        <dbReference type="ARBA" id="ARBA00022840"/>
    </source>
</evidence>
<sequence length="543" mass="61486">MSVPHGIPFWPPIRHGRVYVAMAISGVPSCRERPSQVCTNEHNGMQANSEDKFTSALEDITDDDAEEGDSEKEFWQKLERKKKEEQGSIAYAQRVTNYRLDSVNEELFNIRVEQKEIAKMVIGLEARIEQVLRLMAPAPRRVRPPPRNNRLQEVMERIERMMTPDTSQEQATENVSSQNLRIIGDQDLSIRKEKQQLSRKSKNNQILNPSWHQSTDDQKKDSIMEKKKKPLSIKIDDEKVAERSWHQDVQVYEEKGKAPLIEDRAHVRADRMIAKASDLVEDTLAILKTPEKCHRLIPARQAFPQTSRRLNSPLLWQSHKAHSFASLREPVDRFCACTTRNLRSLLWLALHRNYLTGSIPSSLGNLTRLHLLYAYQNNISGSIPREIGMLKNLAELTLSDNEVTGPLPSSIGNLSALTTLILYNNQISDPIPSEIGNNGNLTYVDLSNNRLTGSIPTTLANLTKLHALFLLENELSGAIPHELGRIDSLVGLILYRNKLTGRIPTSLGNLTKLTILYLYGNRNLQFHAGRVGINFKSQGPRGL</sequence>
<dbReference type="GO" id="GO:0004674">
    <property type="term" value="F:protein serine/threonine kinase activity"/>
    <property type="evidence" value="ECO:0007669"/>
    <property type="project" value="UniProtKB-KW"/>
</dbReference>
<keyword evidence="5" id="KW-0677">Repeat</keyword>
<dbReference type="Gene3D" id="3.80.10.10">
    <property type="entry name" value="Ribonuclease Inhibitor"/>
    <property type="match status" value="1"/>
</dbReference>
<evidence type="ECO:0000256" key="5">
    <source>
        <dbReference type="ARBA" id="ARBA00022737"/>
    </source>
</evidence>
<keyword evidence="8" id="KW-0067">ATP-binding</keyword>
<dbReference type="GO" id="GO:0005524">
    <property type="term" value="F:ATP binding"/>
    <property type="evidence" value="ECO:0007669"/>
    <property type="project" value="UniProtKB-KW"/>
</dbReference>
<dbReference type="InterPro" id="IPR032675">
    <property type="entry name" value="LRR_dom_sf"/>
</dbReference>
<dbReference type="EMBL" id="LR862137">
    <property type="protein sequence ID" value="CAD1843947.1"/>
    <property type="molecule type" value="Genomic_DNA"/>
</dbReference>
<evidence type="ECO:0000256" key="10">
    <source>
        <dbReference type="ARBA" id="ARBA00048679"/>
    </source>
</evidence>
<gene>
    <name evidence="12" type="ORF">CB5_LOCUS27158</name>
</gene>
<reference evidence="12" key="1">
    <citation type="submission" date="2020-07" db="EMBL/GenBank/DDBJ databases">
        <authorList>
            <person name="Lin J."/>
        </authorList>
    </citation>
    <scope>NUCLEOTIDE SEQUENCE</scope>
</reference>
<evidence type="ECO:0000256" key="2">
    <source>
        <dbReference type="ARBA" id="ARBA00022527"/>
    </source>
</evidence>
<comment type="catalytic activity">
    <reaction evidence="10">
        <text>L-seryl-[protein] + ATP = O-phospho-L-seryl-[protein] + ADP + H(+)</text>
        <dbReference type="Rhea" id="RHEA:17989"/>
        <dbReference type="Rhea" id="RHEA-COMP:9863"/>
        <dbReference type="Rhea" id="RHEA-COMP:11604"/>
        <dbReference type="ChEBI" id="CHEBI:15378"/>
        <dbReference type="ChEBI" id="CHEBI:29999"/>
        <dbReference type="ChEBI" id="CHEBI:30616"/>
        <dbReference type="ChEBI" id="CHEBI:83421"/>
        <dbReference type="ChEBI" id="CHEBI:456216"/>
        <dbReference type="EC" id="2.7.11.1"/>
    </reaction>
</comment>